<proteinExistence type="predicted"/>
<evidence type="ECO:0000259" key="2">
    <source>
        <dbReference type="PROSITE" id="PS50943"/>
    </source>
</evidence>
<dbReference type="AlphaFoldDB" id="A0A9X3XCE7"/>
<accession>A0A9X3XCE7</accession>
<dbReference type="InterPro" id="IPR001387">
    <property type="entry name" value="Cro/C1-type_HTH"/>
</dbReference>
<reference evidence="3 4" key="1">
    <citation type="submission" date="2021-04" db="EMBL/GenBank/DDBJ databases">
        <title>Genome analysis of Polyangium sp.</title>
        <authorList>
            <person name="Li Y."/>
            <person name="Wang J."/>
        </authorList>
    </citation>
    <scope>NUCLEOTIDE SEQUENCE [LARGE SCALE GENOMIC DNA]</scope>
    <source>
        <strain evidence="3 4">SDU14</strain>
    </source>
</reference>
<dbReference type="GO" id="GO:0005829">
    <property type="term" value="C:cytosol"/>
    <property type="evidence" value="ECO:0007669"/>
    <property type="project" value="TreeGrafter"/>
</dbReference>
<evidence type="ECO:0000313" key="3">
    <source>
        <dbReference type="EMBL" id="MDC3988134.1"/>
    </source>
</evidence>
<dbReference type="InterPro" id="IPR050807">
    <property type="entry name" value="TransReg_Diox_bact_type"/>
</dbReference>
<dbReference type="Pfam" id="PF01381">
    <property type="entry name" value="HTH_3"/>
    <property type="match status" value="1"/>
</dbReference>
<evidence type="ECO:0000313" key="4">
    <source>
        <dbReference type="Proteomes" id="UP001151081"/>
    </source>
</evidence>
<dbReference type="PANTHER" id="PTHR46797:SF1">
    <property type="entry name" value="METHYLPHOSPHONATE SYNTHASE"/>
    <property type="match status" value="1"/>
</dbReference>
<dbReference type="SUPFAM" id="SSF47413">
    <property type="entry name" value="lambda repressor-like DNA-binding domains"/>
    <property type="match status" value="1"/>
</dbReference>
<dbReference type="Proteomes" id="UP001151081">
    <property type="component" value="Unassembled WGS sequence"/>
</dbReference>
<dbReference type="PANTHER" id="PTHR46797">
    <property type="entry name" value="HTH-TYPE TRANSCRIPTIONAL REGULATOR"/>
    <property type="match status" value="1"/>
</dbReference>
<comment type="caution">
    <text evidence="3">The sequence shown here is derived from an EMBL/GenBank/DDBJ whole genome shotgun (WGS) entry which is preliminary data.</text>
</comment>
<dbReference type="Gene3D" id="1.10.260.40">
    <property type="entry name" value="lambda repressor-like DNA-binding domains"/>
    <property type="match status" value="1"/>
</dbReference>
<dbReference type="SMART" id="SM00530">
    <property type="entry name" value="HTH_XRE"/>
    <property type="match status" value="1"/>
</dbReference>
<gene>
    <name evidence="3" type="ORF">KEG57_47140</name>
</gene>
<keyword evidence="4" id="KW-1185">Reference proteome</keyword>
<dbReference type="RefSeq" id="WP_272423400.1">
    <property type="nucleotide sequence ID" value="NZ_JAGTJJ010000065.1"/>
</dbReference>
<sequence length="83" mass="8967">MPRRQTTHPLLTAFGARMRDLRLDRKMSLANLAETSGVGKGALSSIENGRVNVTIATCVRIAMGLGIGVEDMIPKGSSFPNRR</sequence>
<dbReference type="EMBL" id="JAGTJJ010000065">
    <property type="protein sequence ID" value="MDC3988134.1"/>
    <property type="molecule type" value="Genomic_DNA"/>
</dbReference>
<dbReference type="GO" id="GO:0003677">
    <property type="term" value="F:DNA binding"/>
    <property type="evidence" value="ECO:0007669"/>
    <property type="project" value="UniProtKB-KW"/>
</dbReference>
<organism evidence="3 4">
    <name type="scientific">Polyangium jinanense</name>
    <dbReference type="NCBI Taxonomy" id="2829994"/>
    <lineage>
        <taxon>Bacteria</taxon>
        <taxon>Pseudomonadati</taxon>
        <taxon>Myxococcota</taxon>
        <taxon>Polyangia</taxon>
        <taxon>Polyangiales</taxon>
        <taxon>Polyangiaceae</taxon>
        <taxon>Polyangium</taxon>
    </lineage>
</organism>
<feature type="domain" description="HTH cro/C1-type" evidence="2">
    <location>
        <begin position="18"/>
        <end position="72"/>
    </location>
</feature>
<dbReference type="GO" id="GO:0003700">
    <property type="term" value="F:DNA-binding transcription factor activity"/>
    <property type="evidence" value="ECO:0007669"/>
    <property type="project" value="TreeGrafter"/>
</dbReference>
<keyword evidence="1" id="KW-0238">DNA-binding</keyword>
<name>A0A9X3XCE7_9BACT</name>
<evidence type="ECO:0000256" key="1">
    <source>
        <dbReference type="ARBA" id="ARBA00023125"/>
    </source>
</evidence>
<dbReference type="PROSITE" id="PS50943">
    <property type="entry name" value="HTH_CROC1"/>
    <property type="match status" value="1"/>
</dbReference>
<protein>
    <submittedName>
        <fullName evidence="3">Helix-turn-helix transcriptional regulator</fullName>
    </submittedName>
</protein>
<dbReference type="InterPro" id="IPR010982">
    <property type="entry name" value="Lambda_DNA-bd_dom_sf"/>
</dbReference>
<dbReference type="CDD" id="cd00093">
    <property type="entry name" value="HTH_XRE"/>
    <property type="match status" value="1"/>
</dbReference>